<evidence type="ECO:0000313" key="2">
    <source>
        <dbReference type="Proteomes" id="UP001280121"/>
    </source>
</evidence>
<name>A0AAE0CT33_9ROSI</name>
<evidence type="ECO:0000313" key="1">
    <source>
        <dbReference type="EMBL" id="KAK2662620.1"/>
    </source>
</evidence>
<gene>
    <name evidence="1" type="ORF">Ddye_001194</name>
</gene>
<reference evidence="1" key="1">
    <citation type="journal article" date="2023" name="Plant J.">
        <title>Genome sequences and population genomics provide insights into the demographic history, inbreeding, and mutation load of two 'living fossil' tree species of Dipteronia.</title>
        <authorList>
            <person name="Feng Y."/>
            <person name="Comes H.P."/>
            <person name="Chen J."/>
            <person name="Zhu S."/>
            <person name="Lu R."/>
            <person name="Zhang X."/>
            <person name="Li P."/>
            <person name="Qiu J."/>
            <person name="Olsen K.M."/>
            <person name="Qiu Y."/>
        </authorList>
    </citation>
    <scope>NUCLEOTIDE SEQUENCE</scope>
    <source>
        <strain evidence="1">KIB01</strain>
    </source>
</reference>
<keyword evidence="2" id="KW-1185">Reference proteome</keyword>
<dbReference type="AlphaFoldDB" id="A0AAE0CT33"/>
<accession>A0AAE0CT33</accession>
<organism evidence="1 2">
    <name type="scientific">Dipteronia dyeriana</name>
    <dbReference type="NCBI Taxonomy" id="168575"/>
    <lineage>
        <taxon>Eukaryota</taxon>
        <taxon>Viridiplantae</taxon>
        <taxon>Streptophyta</taxon>
        <taxon>Embryophyta</taxon>
        <taxon>Tracheophyta</taxon>
        <taxon>Spermatophyta</taxon>
        <taxon>Magnoliopsida</taxon>
        <taxon>eudicotyledons</taxon>
        <taxon>Gunneridae</taxon>
        <taxon>Pentapetalae</taxon>
        <taxon>rosids</taxon>
        <taxon>malvids</taxon>
        <taxon>Sapindales</taxon>
        <taxon>Sapindaceae</taxon>
        <taxon>Hippocastanoideae</taxon>
        <taxon>Acereae</taxon>
        <taxon>Dipteronia</taxon>
    </lineage>
</organism>
<dbReference type="SUPFAM" id="SSF56219">
    <property type="entry name" value="DNase I-like"/>
    <property type="match status" value="1"/>
</dbReference>
<dbReference type="EMBL" id="JANJYI010000001">
    <property type="protein sequence ID" value="KAK2662620.1"/>
    <property type="molecule type" value="Genomic_DNA"/>
</dbReference>
<dbReference type="Gene3D" id="3.60.10.10">
    <property type="entry name" value="Endonuclease/exonuclease/phosphatase"/>
    <property type="match status" value="1"/>
</dbReference>
<dbReference type="InterPro" id="IPR036691">
    <property type="entry name" value="Endo/exonu/phosph_ase_sf"/>
</dbReference>
<evidence type="ECO:0008006" key="3">
    <source>
        <dbReference type="Google" id="ProtNLM"/>
    </source>
</evidence>
<comment type="caution">
    <text evidence="1">The sequence shown here is derived from an EMBL/GenBank/DDBJ whole genome shotgun (WGS) entry which is preliminary data.</text>
</comment>
<proteinExistence type="predicted"/>
<dbReference type="Proteomes" id="UP001280121">
    <property type="component" value="Unassembled WGS sequence"/>
</dbReference>
<protein>
    <recommendedName>
        <fullName evidence="3">Reverse transcriptase</fullName>
    </recommendedName>
</protein>
<sequence length="529" mass="61254">MNKFDLRSIKFLGGSVMSRGVAVDSFSASGGLLTLCNEEAFVVTDCIINDHCIIVASFLSQFKNEVIFCNVYAANQEDDRKALWLYILNGQSSLPRIWVIGGGFNMVLEHNKRLGGLESISSMRNFKNFIDMTGVVDLPLQKGLCRSLSDHNPILLGEAEKNWGPKPFRFLNSWLECKEMMGNVRDTWKNKKYEGSDSYALLQKSIEVKKVMRSWAKDNLGEIHISDRKLDGPIQIKEGVFGYFKNHFQSHSSLFFEMQRLDFNPISVSDRVDLERKFSTEEIWEALYDCDDNKAPGPDGFNLNFIRTNREVVKNDYFRIYGGISQQWLGDDTLLFVEPHMDFLLSAKRILRCFELVSCLKINFHKSSLVKIGKKSPSDYIWAKAFRCGNPLKESLWIPVIKKVKDRLAPWRRSLLFKKSRHFGNEHSSLWKTILCAKYGVNNEGIMWKFSQHAFPRILAFATYKEGLVSEYGNWVDNNWSWNIQLRRQPFSIGNYRNGTVSWWLSRTFLFVGVLRMLWGRSVQMVTFR</sequence>